<evidence type="ECO:0000256" key="1">
    <source>
        <dbReference type="SAM" id="MobiDB-lite"/>
    </source>
</evidence>
<accession>Q08NM6</accession>
<reference evidence="2 3" key="1">
    <citation type="submission" date="2006-04" db="EMBL/GenBank/DDBJ databases">
        <authorList>
            <person name="Nierman W.C."/>
        </authorList>
    </citation>
    <scope>NUCLEOTIDE SEQUENCE [LARGE SCALE GENOMIC DNA]</scope>
    <source>
        <strain evidence="2 3">DW4/3-1</strain>
    </source>
</reference>
<name>Q08NM6_STIAD</name>
<protein>
    <submittedName>
        <fullName evidence="2">Uncharacterized protein</fullName>
    </submittedName>
</protein>
<evidence type="ECO:0000313" key="2">
    <source>
        <dbReference type="EMBL" id="EAU62080.1"/>
    </source>
</evidence>
<dbReference type="EMBL" id="AAMD01000277">
    <property type="protein sequence ID" value="EAU62080.1"/>
    <property type="molecule type" value="Genomic_DNA"/>
</dbReference>
<dbReference type="AlphaFoldDB" id="Q08NM6"/>
<feature type="compositionally biased region" description="Basic and acidic residues" evidence="1">
    <location>
        <begin position="121"/>
        <end position="132"/>
    </location>
</feature>
<sequence>MRGVGQGDELDVISQRGGTGLVGHAQRKWDNVVLGAVQEHLADTQRDQRHRGAQLVGLGELGGRAPEECLDDAVPQAQFLGTHKVRYRRERDDAAHLERRGAVVRLSGAEAMARGEPQDEVASRRVSEHDHPVQVQRPGVREGPQVVGAPRDILQGSGPAASGVAHAPVLQVPGREAPPREIRAQVPRVLQVVPGAPEASVHHQHDGMGANTRGQAQLAEVVFSVAIGQPGVRGRRRRVEHPERIHVRVLEAGGGEEELEPVIALPEPIGERADEGPEQHVGQLLVGEHQLVQQIPLDDPHRALRVGNGVGRSRVVRDNGHFPKILAFFQDAERFLANSRHILGDAHLAPGDDEHLLAGFPLAEQEGAPGIGAGTGDGGHLGKLALGQALEERNL</sequence>
<comment type="caution">
    <text evidence="2">The sequence shown here is derived from an EMBL/GenBank/DDBJ whole genome shotgun (WGS) entry which is preliminary data.</text>
</comment>
<proteinExistence type="predicted"/>
<gene>
    <name evidence="2" type="ORF">STIAU_4087</name>
</gene>
<dbReference type="Proteomes" id="UP000032702">
    <property type="component" value="Unassembled WGS sequence"/>
</dbReference>
<feature type="non-terminal residue" evidence="2">
    <location>
        <position position="395"/>
    </location>
</feature>
<organism evidence="2 3">
    <name type="scientific">Stigmatella aurantiaca (strain DW4/3-1)</name>
    <dbReference type="NCBI Taxonomy" id="378806"/>
    <lineage>
        <taxon>Bacteria</taxon>
        <taxon>Pseudomonadati</taxon>
        <taxon>Myxococcota</taxon>
        <taxon>Myxococcia</taxon>
        <taxon>Myxococcales</taxon>
        <taxon>Cystobacterineae</taxon>
        <taxon>Archangiaceae</taxon>
        <taxon>Stigmatella</taxon>
    </lineage>
</organism>
<feature type="region of interest" description="Disordered" evidence="1">
    <location>
        <begin position="110"/>
        <end position="137"/>
    </location>
</feature>
<evidence type="ECO:0000313" key="3">
    <source>
        <dbReference type="Proteomes" id="UP000032702"/>
    </source>
</evidence>